<dbReference type="PANTHER" id="PTHR43394">
    <property type="entry name" value="ATP-DEPENDENT PERMEASE MDL1, MITOCHONDRIAL"/>
    <property type="match status" value="1"/>
</dbReference>
<organism evidence="13 14">
    <name type="scientific">Cajanus cajan</name>
    <name type="common">Pigeon pea</name>
    <name type="synonym">Cajanus indicus</name>
    <dbReference type="NCBI Taxonomy" id="3821"/>
    <lineage>
        <taxon>Eukaryota</taxon>
        <taxon>Viridiplantae</taxon>
        <taxon>Streptophyta</taxon>
        <taxon>Embryophyta</taxon>
        <taxon>Tracheophyta</taxon>
        <taxon>Spermatophyta</taxon>
        <taxon>Magnoliopsida</taxon>
        <taxon>eudicotyledons</taxon>
        <taxon>Gunneridae</taxon>
        <taxon>Pentapetalae</taxon>
        <taxon>rosids</taxon>
        <taxon>fabids</taxon>
        <taxon>Fabales</taxon>
        <taxon>Fabaceae</taxon>
        <taxon>Papilionoideae</taxon>
        <taxon>50 kb inversion clade</taxon>
        <taxon>NPAAA clade</taxon>
        <taxon>indigoferoid/millettioid clade</taxon>
        <taxon>Phaseoleae</taxon>
        <taxon>Cajanus</taxon>
    </lineage>
</organism>
<protein>
    <submittedName>
        <fullName evidence="13">ABC transporter B family member 19</fullName>
    </submittedName>
</protein>
<feature type="transmembrane region" description="Helical" evidence="10">
    <location>
        <begin position="276"/>
        <end position="296"/>
    </location>
</feature>
<evidence type="ECO:0000256" key="4">
    <source>
        <dbReference type="ARBA" id="ARBA00022692"/>
    </source>
</evidence>
<comment type="similarity">
    <text evidence="2">Belongs to the ABC transporter superfamily. ABCB family. Multidrug resistance exporter (TC 3.A.1.201) subfamily.</text>
</comment>
<evidence type="ECO:0000313" key="14">
    <source>
        <dbReference type="Proteomes" id="UP000075243"/>
    </source>
</evidence>
<dbReference type="PANTHER" id="PTHR43394:SF11">
    <property type="entry name" value="ATP-BINDING CASSETTE TRANSPORTER"/>
    <property type="match status" value="1"/>
</dbReference>
<feature type="domain" description="ABC transporter" evidence="11">
    <location>
        <begin position="994"/>
        <end position="1206"/>
    </location>
</feature>
<dbReference type="SMART" id="SM00382">
    <property type="entry name" value="AAA"/>
    <property type="match status" value="2"/>
</dbReference>
<dbReference type="GO" id="GO:0005743">
    <property type="term" value="C:mitochondrial inner membrane"/>
    <property type="evidence" value="ECO:0007669"/>
    <property type="project" value="TreeGrafter"/>
</dbReference>
<dbReference type="GO" id="GO:0016887">
    <property type="term" value="F:ATP hydrolysis activity"/>
    <property type="evidence" value="ECO:0007669"/>
    <property type="project" value="InterPro"/>
</dbReference>
<dbReference type="Gene3D" id="3.40.50.300">
    <property type="entry name" value="P-loop containing nucleotide triphosphate hydrolases"/>
    <property type="match status" value="2"/>
</dbReference>
<dbReference type="GO" id="GO:0005524">
    <property type="term" value="F:ATP binding"/>
    <property type="evidence" value="ECO:0007669"/>
    <property type="project" value="UniProtKB-KW"/>
</dbReference>
<keyword evidence="6" id="KW-0547">Nucleotide-binding</keyword>
<reference evidence="13" key="1">
    <citation type="journal article" date="2012" name="Nat. Biotechnol.">
        <title>Draft genome sequence of pigeonpea (Cajanus cajan), an orphan legume crop of resource-poor farmers.</title>
        <authorList>
            <person name="Varshney R.K."/>
            <person name="Chen W."/>
            <person name="Li Y."/>
            <person name="Bharti A.K."/>
            <person name="Saxena R.K."/>
            <person name="Schlueter J.A."/>
            <person name="Donoghue M.T."/>
            <person name="Azam S."/>
            <person name="Fan G."/>
            <person name="Whaley A.M."/>
            <person name="Farmer A.D."/>
            <person name="Sheridan J."/>
            <person name="Iwata A."/>
            <person name="Tuteja R."/>
            <person name="Penmetsa R.V."/>
            <person name="Wu W."/>
            <person name="Upadhyaya H.D."/>
            <person name="Yang S.P."/>
            <person name="Shah T."/>
            <person name="Saxena K.B."/>
            <person name="Michael T."/>
            <person name="McCombie W.R."/>
            <person name="Yang B."/>
            <person name="Zhang G."/>
            <person name="Yang H."/>
            <person name="Wang J."/>
            <person name="Spillane C."/>
            <person name="Cook D.R."/>
            <person name="May G.D."/>
            <person name="Xu X."/>
            <person name="Jackson S.A."/>
        </authorList>
    </citation>
    <scope>NUCLEOTIDE SEQUENCE [LARGE SCALE GENOMIC DNA]</scope>
</reference>
<dbReference type="FunFam" id="3.40.50.300:FF:000205">
    <property type="entry name" value="ABC transporter B family member 4"/>
    <property type="match status" value="1"/>
</dbReference>
<evidence type="ECO:0000256" key="2">
    <source>
        <dbReference type="ARBA" id="ARBA00007577"/>
    </source>
</evidence>
<dbReference type="CDD" id="cd03249">
    <property type="entry name" value="ABC_MTABC3_MDL1_MDL2"/>
    <property type="match status" value="1"/>
</dbReference>
<keyword evidence="5" id="KW-0677">Repeat</keyword>
<evidence type="ECO:0000256" key="5">
    <source>
        <dbReference type="ARBA" id="ARBA00022737"/>
    </source>
</evidence>
<feature type="domain" description="ABC transporter" evidence="11">
    <location>
        <begin position="362"/>
        <end position="598"/>
    </location>
</feature>
<dbReference type="PROSITE" id="PS50929">
    <property type="entry name" value="ABC_TM1F"/>
    <property type="match status" value="2"/>
</dbReference>
<keyword evidence="8 10" id="KW-1133">Transmembrane helix</keyword>
<feature type="transmembrane region" description="Helical" evidence="10">
    <location>
        <begin position="818"/>
        <end position="835"/>
    </location>
</feature>
<dbReference type="EMBL" id="KQ483411">
    <property type="protein sequence ID" value="KYP53791.1"/>
    <property type="molecule type" value="Genomic_DNA"/>
</dbReference>
<dbReference type="FunFam" id="3.40.50.300:FF:000967">
    <property type="entry name" value="ABC multidrug transporter mdr4"/>
    <property type="match status" value="1"/>
</dbReference>
<dbReference type="Gramene" id="C.cajan_23678.t">
    <property type="protein sequence ID" value="C.cajan_23678.t"/>
    <property type="gene ID" value="C.cajan_23678"/>
</dbReference>
<dbReference type="InterPro" id="IPR027417">
    <property type="entry name" value="P-loop_NTPase"/>
</dbReference>
<proteinExistence type="inferred from homology"/>
<evidence type="ECO:0000256" key="3">
    <source>
        <dbReference type="ARBA" id="ARBA00022448"/>
    </source>
</evidence>
<dbReference type="Gene3D" id="1.20.1560.10">
    <property type="entry name" value="ABC transporter type 1, transmembrane domain"/>
    <property type="match status" value="1"/>
</dbReference>
<dbReference type="PROSITE" id="PS00211">
    <property type="entry name" value="ABC_TRANSPORTER_1"/>
    <property type="match status" value="2"/>
</dbReference>
<feature type="domain" description="ABC transmembrane type-1" evidence="12">
    <location>
        <begin position="675"/>
        <end position="959"/>
    </location>
</feature>
<dbReference type="STRING" id="3821.A0A151SGF6"/>
<keyword evidence="9 10" id="KW-0472">Membrane</keyword>
<feature type="transmembrane region" description="Helical" evidence="10">
    <location>
        <begin position="302"/>
        <end position="320"/>
    </location>
</feature>
<evidence type="ECO:0000313" key="13">
    <source>
        <dbReference type="EMBL" id="KYP53791.1"/>
    </source>
</evidence>
<dbReference type="InterPro" id="IPR017871">
    <property type="entry name" value="ABC_transporter-like_CS"/>
</dbReference>
<dbReference type="InterPro" id="IPR011527">
    <property type="entry name" value="ABC1_TM_dom"/>
</dbReference>
<feature type="transmembrane region" description="Helical" evidence="10">
    <location>
        <begin position="897"/>
        <end position="919"/>
    </location>
</feature>
<dbReference type="Pfam" id="PF00005">
    <property type="entry name" value="ABC_tran"/>
    <property type="match status" value="2"/>
</dbReference>
<feature type="transmembrane region" description="Helical" evidence="10">
    <location>
        <begin position="36"/>
        <end position="60"/>
    </location>
</feature>
<gene>
    <name evidence="13" type="ORF">KK1_024365</name>
</gene>
<evidence type="ECO:0000256" key="1">
    <source>
        <dbReference type="ARBA" id="ARBA00004141"/>
    </source>
</evidence>
<feature type="transmembrane region" description="Helical" evidence="10">
    <location>
        <begin position="939"/>
        <end position="964"/>
    </location>
</feature>
<keyword evidence="4 10" id="KW-0812">Transmembrane</keyword>
<feature type="transmembrane region" description="Helical" evidence="10">
    <location>
        <begin position="171"/>
        <end position="199"/>
    </location>
</feature>
<dbReference type="InterPro" id="IPR039421">
    <property type="entry name" value="Type_1_exporter"/>
</dbReference>
<feature type="transmembrane region" description="Helical" evidence="10">
    <location>
        <begin position="794"/>
        <end position="812"/>
    </location>
</feature>
<dbReference type="OMA" id="NEIAWFE"/>
<evidence type="ECO:0000259" key="12">
    <source>
        <dbReference type="PROSITE" id="PS50929"/>
    </source>
</evidence>
<evidence type="ECO:0000256" key="8">
    <source>
        <dbReference type="ARBA" id="ARBA00022989"/>
    </source>
</evidence>
<keyword evidence="3" id="KW-0813">Transport</keyword>
<accession>A0A151SGF6</accession>
<evidence type="ECO:0000256" key="9">
    <source>
        <dbReference type="ARBA" id="ARBA00023136"/>
    </source>
</evidence>
<dbReference type="PROSITE" id="PS50893">
    <property type="entry name" value="ABC_TRANSPORTER_2"/>
    <property type="match status" value="2"/>
</dbReference>
<feature type="transmembrane region" description="Helical" evidence="10">
    <location>
        <begin position="87"/>
        <end position="109"/>
    </location>
</feature>
<evidence type="ECO:0000259" key="11">
    <source>
        <dbReference type="PROSITE" id="PS50893"/>
    </source>
</evidence>
<dbReference type="InterPro" id="IPR036640">
    <property type="entry name" value="ABC1_TM_sf"/>
</dbReference>
<evidence type="ECO:0000256" key="6">
    <source>
        <dbReference type="ARBA" id="ARBA00022741"/>
    </source>
</evidence>
<dbReference type="InterPro" id="IPR003593">
    <property type="entry name" value="AAA+_ATPase"/>
</dbReference>
<dbReference type="Pfam" id="PF00664">
    <property type="entry name" value="ABC_membrane"/>
    <property type="match status" value="2"/>
</dbReference>
<feature type="transmembrane region" description="Helical" evidence="10">
    <location>
        <begin position="716"/>
        <end position="736"/>
    </location>
</feature>
<dbReference type="CDD" id="cd18578">
    <property type="entry name" value="ABC_6TM_Pgp_ABCB1_D2_like"/>
    <property type="match status" value="1"/>
</dbReference>
<feature type="domain" description="ABC transmembrane type-1" evidence="12">
    <location>
        <begin position="41"/>
        <end position="328"/>
    </location>
</feature>
<dbReference type="CDD" id="cd18577">
    <property type="entry name" value="ABC_6TM_Pgp_ABCB1_D1_like"/>
    <property type="match status" value="1"/>
</dbReference>
<feature type="transmembrane region" description="Helical" evidence="10">
    <location>
        <begin position="671"/>
        <end position="696"/>
    </location>
</feature>
<dbReference type="SUPFAM" id="SSF90123">
    <property type="entry name" value="ABC transporter transmembrane region"/>
    <property type="match status" value="2"/>
</dbReference>
<dbReference type="InterPro" id="IPR003439">
    <property type="entry name" value="ABC_transporter-like_ATP-bd"/>
</dbReference>
<dbReference type="AlphaFoldDB" id="A0A151SGF6"/>
<comment type="subcellular location">
    <subcellularLocation>
        <location evidence="1">Membrane</location>
        <topology evidence="1">Multi-pass membrane protein</topology>
    </subcellularLocation>
</comment>
<keyword evidence="7" id="KW-0067">ATP-binding</keyword>
<evidence type="ECO:0000256" key="7">
    <source>
        <dbReference type="ARBA" id="ARBA00022840"/>
    </source>
</evidence>
<dbReference type="GO" id="GO:0015421">
    <property type="term" value="F:ABC-type oligopeptide transporter activity"/>
    <property type="evidence" value="ECO:0007669"/>
    <property type="project" value="TreeGrafter"/>
</dbReference>
<name>A0A151SGF6_CAJCA</name>
<keyword evidence="14" id="KW-1185">Reference proteome</keyword>
<sequence>MVETLGEKDDDEPKKDEVVKVLPFFKLLSYADVADWILIGLGIIGSIVHGMAIPVGYLLLGKALNAFGNNIHDTDAMVKALGKVIPFVWYMAIATFPAGVLEIGCWMYTSERQLMRLRLAYLRAVLNQEIGAFDTELTSGKVISGISKHMSVIQDAIGEKLGHFTSSCATFFAGIVIATICSWEVALLCLVVVPIILIIGATYTKKMNSISTTKMLFHSEATSMIEQTISHIKTVYAFVGESSAIKSFTENMEKQYIISKGEALVKGVGTGMFQTVSFCSWALIVWVGAVVVRAGRATGGDIIAAVMSILFGAISLTYAAPDLQIFNQAKAAGYEVFQVIQRKPLISNESEGKMPRKIKGDIDLRDVHFSYPSRPEKPILQGLSLTIPAGKTVALVGSSGCGKSTVISLVSRFYDPSRGGIFIDHHNIKDLDLKFLRRNIGAVTQEPLLFAGTIKDNLKVGKMDADDQEIQKATVMSNAPSFISQLPNQYLTEVGERGVQLSGGQKQRIAIARAVLKNPPILLLDEATSALDSESEKLVQEALETAMQGRTVILIAHRLSTVVNADIIVVVENGQVAETGTHQSLLDTSRFYSTLFSMQNIEPVPESRATISKNRSVRQEDFPEETRQPLVEVQVQRNITEHSVLKEQSQMSSRGRNIFFRIWFGLKKRELVKIAIGSFAAAFSGISKPFFGYFIITIGVAYFEEDAKRKVGHYSAIFTAIGLLSLFSHTFQHFFFGEVGEKAMANFRRVLYTGVLRNEVGWFDKSENTAGSLTSRIISDTAMVKVIIADRMSVILQCVSSILIATVVSMKVNWRMSLVAWAVTPCHFIGGLIQAKSAKGFSGDHSAAHSELVALASESTTNIKTIASFCHEEQVLRKAKTSLEIQKKNYRKESIKYGIIQGFSLCLWNIAHAVALWYTKTLIDRRQATFENGIRSYQIFSLTVPSITELYTLIPTVMSAIYTLTPAFKTLDRKTEIEPDTPDDSQPERIQGNIEFENVKFKYPSRPAVTVLDNFSLQIEAGLKVAFVGPSGAGKSSVLALLLRFYDPQAGKVLIDGKDIQKYNLRWLRTQIGLVQQEPLLFNCSIRDNICYGNNGASESEIVEVAKEANIHEFVSNLPNGYNTVVGEKGCQLSGGQKQRIAIARTLLKKPAILLLDEATSALDAELSTVINSDTIIVLDKGKVVEMGSHTTLITKEAGVYSRLFRLQSFEETS</sequence>
<dbReference type="GO" id="GO:0090374">
    <property type="term" value="P:oligopeptide export from mitochondrion"/>
    <property type="evidence" value="ECO:0007669"/>
    <property type="project" value="TreeGrafter"/>
</dbReference>
<evidence type="ECO:0000256" key="10">
    <source>
        <dbReference type="SAM" id="Phobius"/>
    </source>
</evidence>
<dbReference type="SUPFAM" id="SSF52540">
    <property type="entry name" value="P-loop containing nucleoside triphosphate hydrolases"/>
    <property type="match status" value="2"/>
</dbReference>
<dbReference type="Proteomes" id="UP000075243">
    <property type="component" value="Unassembled WGS sequence"/>
</dbReference>